<gene>
    <name evidence="1" type="ORF">N865_03585</name>
</gene>
<dbReference type="STRING" id="1386089.N865_03585"/>
<dbReference type="eggNOG" id="ENOG5033KCN">
    <property type="taxonomic scope" value="Bacteria"/>
</dbReference>
<dbReference type="EMBL" id="AWSA01000005">
    <property type="protein sequence ID" value="EWT03007.1"/>
    <property type="molecule type" value="Genomic_DNA"/>
</dbReference>
<keyword evidence="2" id="KW-1185">Reference proteome</keyword>
<organism evidence="1 2">
    <name type="scientific">Intrasporangium oryzae NRRL B-24470</name>
    <dbReference type="NCBI Taxonomy" id="1386089"/>
    <lineage>
        <taxon>Bacteria</taxon>
        <taxon>Bacillati</taxon>
        <taxon>Actinomycetota</taxon>
        <taxon>Actinomycetes</taxon>
        <taxon>Micrococcales</taxon>
        <taxon>Intrasporangiaceae</taxon>
        <taxon>Intrasporangium</taxon>
    </lineage>
</organism>
<protein>
    <submittedName>
        <fullName evidence="1">Uncharacterized protein</fullName>
    </submittedName>
</protein>
<name>W9GCS3_9MICO</name>
<accession>W9GCS3</accession>
<evidence type="ECO:0000313" key="1">
    <source>
        <dbReference type="EMBL" id="EWT03007.1"/>
    </source>
</evidence>
<dbReference type="Proteomes" id="UP000019489">
    <property type="component" value="Unassembled WGS sequence"/>
</dbReference>
<evidence type="ECO:0000313" key="2">
    <source>
        <dbReference type="Proteomes" id="UP000019489"/>
    </source>
</evidence>
<proteinExistence type="predicted"/>
<dbReference type="PATRIC" id="fig|1386089.3.peg.623"/>
<comment type="caution">
    <text evidence="1">The sequence shown here is derived from an EMBL/GenBank/DDBJ whole genome shotgun (WGS) entry which is preliminary data.</text>
</comment>
<dbReference type="AlphaFoldDB" id="W9GCS3"/>
<reference evidence="1 2" key="1">
    <citation type="submission" date="2013-08" db="EMBL/GenBank/DDBJ databases">
        <title>Intrasporangium oryzae NRRL B-24470.</title>
        <authorList>
            <person name="Liu H."/>
            <person name="Wang G."/>
        </authorList>
    </citation>
    <scope>NUCLEOTIDE SEQUENCE [LARGE SCALE GENOMIC DNA]</scope>
    <source>
        <strain evidence="1 2">NRRL B-24470</strain>
    </source>
</reference>
<sequence length="299" mass="32100">MPAPPAASPMGEYGPLVTVTRFELAPEELEWQLPVTGELYRVLPGSDRPDYSLMVLERPLHFYPAAGFDIGRAAPEQRVEDRKGRPMVRVNALLLCARYVGQQLHAGMEDLAVNIAYVVDTSLARDAVVDFAKIEYAATGFLSEGHVGRPTPAAAGETTEGTTEEAVPVEVGQPEPAALGEPLVEPPADGVVPEGLPPMVVVDEVVPEVARLLKEGIEQQRGSRVERLTAVLTLDAQHRVSGLSGNADGQSPVPTPETFERLNEALAPLADLPHRDPIARLTIRLDGERLTSDVDYGGA</sequence>